<dbReference type="AlphaFoldDB" id="A0A0A1TPB0"/>
<protein>
    <submittedName>
        <fullName evidence="1">Uncharacterized protein</fullName>
    </submittedName>
</protein>
<name>A0A0A1TPB0_9HYPO</name>
<evidence type="ECO:0000313" key="1">
    <source>
        <dbReference type="EMBL" id="CEJ93460.1"/>
    </source>
</evidence>
<accession>A0A0A1TPB0</accession>
<organism evidence="1 2">
    <name type="scientific">[Torrubiella] hemipterigena</name>
    <dbReference type="NCBI Taxonomy" id="1531966"/>
    <lineage>
        <taxon>Eukaryota</taxon>
        <taxon>Fungi</taxon>
        <taxon>Dikarya</taxon>
        <taxon>Ascomycota</taxon>
        <taxon>Pezizomycotina</taxon>
        <taxon>Sordariomycetes</taxon>
        <taxon>Hypocreomycetidae</taxon>
        <taxon>Hypocreales</taxon>
        <taxon>Clavicipitaceae</taxon>
        <taxon>Clavicipitaceae incertae sedis</taxon>
        <taxon>'Torrubiella' clade</taxon>
    </lineage>
</organism>
<sequence length="176" mass="19851">MRLLALIQRHHGRRVVVPTVTNFCNEPVYVNEKEEAGGTVLKTGEVFVTKIKSRKGDNWSYLCLTASKESPYGEDPITFRYSHASCPKFINGQSVLYTKTKQIGKRWDIGHSGRSQVDCAKPAPYYEDLTMSANNPERDRMLTGFGFGSVCESDYKIGERIRMTLRMCSENAPSKA</sequence>
<dbReference type="Proteomes" id="UP000039046">
    <property type="component" value="Unassembled WGS sequence"/>
</dbReference>
<reference evidence="1 2" key="1">
    <citation type="journal article" date="2015" name="Genome Announc.">
        <title>Draft Genome Sequence and Gene Annotation of the Entomopathogenic Fungus Verticillium hemipterigenum.</title>
        <authorList>
            <person name="Horn F."/>
            <person name="Habel A."/>
            <person name="Scharf D.H."/>
            <person name="Dworschak J."/>
            <person name="Brakhage A.A."/>
            <person name="Guthke R."/>
            <person name="Hertweck C."/>
            <person name="Linde J."/>
        </authorList>
    </citation>
    <scope>NUCLEOTIDE SEQUENCE [LARGE SCALE GENOMIC DNA]</scope>
</reference>
<gene>
    <name evidence="1" type="ORF">VHEMI09046</name>
</gene>
<proteinExistence type="predicted"/>
<keyword evidence="2" id="KW-1185">Reference proteome</keyword>
<dbReference type="HOGENOM" id="CLU_1526227_0_0_1"/>
<evidence type="ECO:0000313" key="2">
    <source>
        <dbReference type="Proteomes" id="UP000039046"/>
    </source>
</evidence>
<dbReference type="EMBL" id="CDHN01000005">
    <property type="protein sequence ID" value="CEJ93460.1"/>
    <property type="molecule type" value="Genomic_DNA"/>
</dbReference>